<keyword evidence="2" id="KW-1185">Reference proteome</keyword>
<comment type="caution">
    <text evidence="1">The sequence shown here is derived from an EMBL/GenBank/DDBJ whole genome shotgun (WGS) entry which is preliminary data.</text>
</comment>
<proteinExistence type="predicted"/>
<name>A0ABS8UZR8_DATST</name>
<sequence>YGHEKDSCRKLQQIQKVVINVGPNPELGSKLPDPPVNKELVHKAWKNDTSVRKNGHKRIVNVADPSIKTANSFQMNSGILRPWILLGDFNSLLHSEDRIGGNE</sequence>
<feature type="non-terminal residue" evidence="1">
    <location>
        <position position="1"/>
    </location>
</feature>
<evidence type="ECO:0000313" key="1">
    <source>
        <dbReference type="EMBL" id="MCD9639607.1"/>
    </source>
</evidence>
<dbReference type="Proteomes" id="UP000823775">
    <property type="component" value="Unassembled WGS sequence"/>
</dbReference>
<protein>
    <submittedName>
        <fullName evidence="1">Uncharacterized protein</fullName>
    </submittedName>
</protein>
<reference evidence="1 2" key="1">
    <citation type="journal article" date="2021" name="BMC Genomics">
        <title>Datura genome reveals duplications of psychoactive alkaloid biosynthetic genes and high mutation rate following tissue culture.</title>
        <authorList>
            <person name="Rajewski A."/>
            <person name="Carter-House D."/>
            <person name="Stajich J."/>
            <person name="Litt A."/>
        </authorList>
    </citation>
    <scope>NUCLEOTIDE SEQUENCE [LARGE SCALE GENOMIC DNA]</scope>
    <source>
        <strain evidence="1">AR-01</strain>
    </source>
</reference>
<dbReference type="EMBL" id="JACEIK010002956">
    <property type="protein sequence ID" value="MCD9639607.1"/>
    <property type="molecule type" value="Genomic_DNA"/>
</dbReference>
<evidence type="ECO:0000313" key="2">
    <source>
        <dbReference type="Proteomes" id="UP000823775"/>
    </source>
</evidence>
<accession>A0ABS8UZR8</accession>
<feature type="non-terminal residue" evidence="1">
    <location>
        <position position="103"/>
    </location>
</feature>
<organism evidence="1 2">
    <name type="scientific">Datura stramonium</name>
    <name type="common">Jimsonweed</name>
    <name type="synonym">Common thornapple</name>
    <dbReference type="NCBI Taxonomy" id="4076"/>
    <lineage>
        <taxon>Eukaryota</taxon>
        <taxon>Viridiplantae</taxon>
        <taxon>Streptophyta</taxon>
        <taxon>Embryophyta</taxon>
        <taxon>Tracheophyta</taxon>
        <taxon>Spermatophyta</taxon>
        <taxon>Magnoliopsida</taxon>
        <taxon>eudicotyledons</taxon>
        <taxon>Gunneridae</taxon>
        <taxon>Pentapetalae</taxon>
        <taxon>asterids</taxon>
        <taxon>lamiids</taxon>
        <taxon>Solanales</taxon>
        <taxon>Solanaceae</taxon>
        <taxon>Solanoideae</taxon>
        <taxon>Datureae</taxon>
        <taxon>Datura</taxon>
    </lineage>
</organism>
<gene>
    <name evidence="1" type="ORF">HAX54_024242</name>
</gene>